<accession>A0A8J4BDD9</accession>
<protein>
    <submittedName>
        <fullName evidence="2">Uncharacterized protein</fullName>
    </submittedName>
</protein>
<name>A0A8J4BDD9_9CHLO</name>
<dbReference type="Proteomes" id="UP000747399">
    <property type="component" value="Unassembled WGS sequence"/>
</dbReference>
<proteinExistence type="predicted"/>
<evidence type="ECO:0000256" key="1">
    <source>
        <dbReference type="SAM" id="MobiDB-lite"/>
    </source>
</evidence>
<feature type="compositionally biased region" description="Low complexity" evidence="1">
    <location>
        <begin position="84"/>
        <end position="94"/>
    </location>
</feature>
<dbReference type="AlphaFoldDB" id="A0A8J4BDD9"/>
<feature type="non-terminal residue" evidence="2">
    <location>
        <position position="1"/>
    </location>
</feature>
<feature type="region of interest" description="Disordered" evidence="1">
    <location>
        <begin position="44"/>
        <end position="146"/>
    </location>
</feature>
<reference evidence="2" key="1">
    <citation type="journal article" date="2021" name="Proc. Natl. Acad. Sci. U.S.A.">
        <title>Three genomes in the algal genus Volvox reveal the fate of a haploid sex-determining region after a transition to homothallism.</title>
        <authorList>
            <person name="Yamamoto K."/>
            <person name="Hamaji T."/>
            <person name="Kawai-Toyooka H."/>
            <person name="Matsuzaki R."/>
            <person name="Takahashi F."/>
            <person name="Nishimura Y."/>
            <person name="Kawachi M."/>
            <person name="Noguchi H."/>
            <person name="Minakuchi Y."/>
            <person name="Umen J.G."/>
            <person name="Toyoda A."/>
            <person name="Nozaki H."/>
        </authorList>
    </citation>
    <scope>NUCLEOTIDE SEQUENCE</scope>
    <source>
        <strain evidence="2">NIES-3780</strain>
    </source>
</reference>
<evidence type="ECO:0000313" key="2">
    <source>
        <dbReference type="EMBL" id="GIL56541.1"/>
    </source>
</evidence>
<gene>
    <name evidence="2" type="ORF">Vafri_11888</name>
</gene>
<sequence>DGVDGPHVRRGAFEYHGGVAEYDTGGAEGLELLGRAAVRACTREKPRAPIASGMPTAPSPPDSSPGRHARFGPAPTSALGGISLLHEPPAAAALEHLRPSPSTTATAGYGAGRQEAEAAAGAAGRAPEWALRPSSSFVGGGGEGGD</sequence>
<feature type="compositionally biased region" description="Low complexity" evidence="1">
    <location>
        <begin position="117"/>
        <end position="126"/>
    </location>
</feature>
<dbReference type="EMBL" id="BNCO01000024">
    <property type="protein sequence ID" value="GIL56541.1"/>
    <property type="molecule type" value="Genomic_DNA"/>
</dbReference>
<feature type="non-terminal residue" evidence="2">
    <location>
        <position position="146"/>
    </location>
</feature>
<keyword evidence="3" id="KW-1185">Reference proteome</keyword>
<comment type="caution">
    <text evidence="2">The sequence shown here is derived from an EMBL/GenBank/DDBJ whole genome shotgun (WGS) entry which is preliminary data.</text>
</comment>
<organism evidence="2 3">
    <name type="scientific">Volvox africanus</name>
    <dbReference type="NCBI Taxonomy" id="51714"/>
    <lineage>
        <taxon>Eukaryota</taxon>
        <taxon>Viridiplantae</taxon>
        <taxon>Chlorophyta</taxon>
        <taxon>core chlorophytes</taxon>
        <taxon>Chlorophyceae</taxon>
        <taxon>CS clade</taxon>
        <taxon>Chlamydomonadales</taxon>
        <taxon>Volvocaceae</taxon>
        <taxon>Volvox</taxon>
    </lineage>
</organism>
<evidence type="ECO:0000313" key="3">
    <source>
        <dbReference type="Proteomes" id="UP000747399"/>
    </source>
</evidence>